<feature type="compositionally biased region" description="Acidic residues" evidence="15">
    <location>
        <begin position="1860"/>
        <end position="1869"/>
    </location>
</feature>
<comment type="subcellular location">
    <subcellularLocation>
        <location evidence="1">Nucleus</location>
    </subcellularLocation>
</comment>
<dbReference type="GO" id="GO:0006369">
    <property type="term" value="P:termination of RNA polymerase II transcription"/>
    <property type="evidence" value="ECO:0007669"/>
    <property type="project" value="InterPro"/>
</dbReference>
<evidence type="ECO:0000256" key="1">
    <source>
        <dbReference type="ARBA" id="ARBA00004123"/>
    </source>
</evidence>
<feature type="compositionally biased region" description="Basic and acidic residues" evidence="15">
    <location>
        <begin position="771"/>
        <end position="780"/>
    </location>
</feature>
<dbReference type="InterPro" id="IPR002014">
    <property type="entry name" value="VHS_dom"/>
</dbReference>
<dbReference type="VEuPathDB" id="VectorBase:ASTEI20_033288"/>
<keyword evidence="3" id="KW-1017">Isopeptide bond</keyword>
<feature type="region of interest" description="Disordered" evidence="15">
    <location>
        <begin position="275"/>
        <end position="297"/>
    </location>
</feature>
<dbReference type="InterPro" id="IPR006569">
    <property type="entry name" value="CID_dom"/>
</dbReference>
<dbReference type="GO" id="GO:0003729">
    <property type="term" value="F:mRNA binding"/>
    <property type="evidence" value="ECO:0007669"/>
    <property type="project" value="InterPro"/>
</dbReference>
<feature type="compositionally biased region" description="Low complexity" evidence="15">
    <location>
        <begin position="2073"/>
        <end position="2084"/>
    </location>
</feature>
<evidence type="ECO:0000256" key="11">
    <source>
        <dbReference type="ARBA" id="ARBA00063659"/>
    </source>
</evidence>
<feature type="region of interest" description="Disordered" evidence="15">
    <location>
        <begin position="1622"/>
        <end position="1670"/>
    </location>
</feature>
<dbReference type="OMA" id="QYHGGFN"/>
<feature type="compositionally biased region" description="Polar residues" evidence="15">
    <location>
        <begin position="2063"/>
        <end position="2072"/>
    </location>
</feature>
<feature type="compositionally biased region" description="Basic and acidic residues" evidence="15">
    <location>
        <begin position="1008"/>
        <end position="1023"/>
    </location>
</feature>
<feature type="region of interest" description="Disordered" evidence="15">
    <location>
        <begin position="1994"/>
        <end position="2084"/>
    </location>
</feature>
<evidence type="ECO:0000256" key="14">
    <source>
        <dbReference type="SAM" id="Coils"/>
    </source>
</evidence>
<feature type="region of interest" description="Disordered" evidence="15">
    <location>
        <begin position="1725"/>
        <end position="1971"/>
    </location>
</feature>
<dbReference type="GO" id="GO:0031124">
    <property type="term" value="P:mRNA 3'-end processing"/>
    <property type="evidence" value="ECO:0007669"/>
    <property type="project" value="InterPro"/>
</dbReference>
<keyword evidence="7" id="KW-0007">Acetylation</keyword>
<evidence type="ECO:0000256" key="3">
    <source>
        <dbReference type="ARBA" id="ARBA00022499"/>
    </source>
</evidence>
<dbReference type="GO" id="GO:0005849">
    <property type="term" value="C:mRNA cleavage factor complex"/>
    <property type="evidence" value="ECO:0007669"/>
    <property type="project" value="TreeGrafter"/>
</dbReference>
<keyword evidence="4" id="KW-0597">Phosphoprotein</keyword>
<dbReference type="Pfam" id="PF04818">
    <property type="entry name" value="CID"/>
    <property type="match status" value="1"/>
</dbReference>
<feature type="compositionally biased region" description="Low complexity" evidence="15">
    <location>
        <begin position="398"/>
        <end position="422"/>
    </location>
</feature>
<feature type="compositionally biased region" description="Low complexity" evidence="15">
    <location>
        <begin position="367"/>
        <end position="378"/>
    </location>
</feature>
<evidence type="ECO:0000313" key="17">
    <source>
        <dbReference type="Proteomes" id="UP000076408"/>
    </source>
</evidence>
<evidence type="ECO:0000256" key="7">
    <source>
        <dbReference type="ARBA" id="ARBA00022990"/>
    </source>
</evidence>
<dbReference type="PANTHER" id="PTHR15921:SF3">
    <property type="entry name" value="PRE-MRNA CLEAVAGE COMPLEX 2 PROTEIN PCF11"/>
    <property type="match status" value="1"/>
</dbReference>
<feature type="compositionally biased region" description="Polar residues" evidence="15">
    <location>
        <begin position="324"/>
        <end position="334"/>
    </location>
</feature>
<feature type="compositionally biased region" description="Low complexity" evidence="15">
    <location>
        <begin position="1442"/>
        <end position="1454"/>
    </location>
</feature>
<dbReference type="InterPro" id="IPR047415">
    <property type="entry name" value="Pcf11_CID"/>
</dbReference>
<reference evidence="17" key="1">
    <citation type="journal article" date="2014" name="Genome Biol.">
        <title>Genome analysis of a major urban malaria vector mosquito, Anopheles stephensi.</title>
        <authorList>
            <person name="Jiang X."/>
            <person name="Peery A."/>
            <person name="Hall A.B."/>
            <person name="Sharma A."/>
            <person name="Chen X.G."/>
            <person name="Waterhouse R.M."/>
            <person name="Komissarov A."/>
            <person name="Riehle M.M."/>
            <person name="Shouche Y."/>
            <person name="Sharakhova M.V."/>
            <person name="Lawson D."/>
            <person name="Pakpour N."/>
            <person name="Arensburger P."/>
            <person name="Davidson V.L."/>
            <person name="Eiglmeier K."/>
            <person name="Emrich S."/>
            <person name="George P."/>
            <person name="Kennedy R.C."/>
            <person name="Mane S.P."/>
            <person name="Maslen G."/>
            <person name="Oringanje C."/>
            <person name="Qi Y."/>
            <person name="Settlage R."/>
            <person name="Tojo M."/>
            <person name="Tubio J.M."/>
            <person name="Unger M.F."/>
            <person name="Wang B."/>
            <person name="Vernick K.D."/>
            <person name="Ribeiro J.M."/>
            <person name="James A.A."/>
            <person name="Michel K."/>
            <person name="Riehle M.A."/>
            <person name="Luckhart S."/>
            <person name="Sharakhov I.V."/>
            <person name="Tu Z."/>
        </authorList>
    </citation>
    <scope>NUCLEOTIDE SEQUENCE [LARGE SCALE GENOMIC DNA]</scope>
    <source>
        <strain evidence="17">Indian</strain>
    </source>
</reference>
<dbReference type="InterPro" id="IPR045154">
    <property type="entry name" value="PCF11-like"/>
</dbReference>
<evidence type="ECO:0000256" key="8">
    <source>
        <dbReference type="ARBA" id="ARBA00023054"/>
    </source>
</evidence>
<feature type="compositionally biased region" description="Low complexity" evidence="15">
    <location>
        <begin position="518"/>
        <end position="528"/>
    </location>
</feature>
<evidence type="ECO:0000256" key="15">
    <source>
        <dbReference type="SAM" id="MobiDB-lite"/>
    </source>
</evidence>
<evidence type="ECO:0000256" key="2">
    <source>
        <dbReference type="ARBA" id="ARBA00022481"/>
    </source>
</evidence>
<dbReference type="STRING" id="30069.A0A182YBH3"/>
<evidence type="ECO:0000256" key="6">
    <source>
        <dbReference type="ARBA" id="ARBA00022843"/>
    </source>
</evidence>
<evidence type="ECO:0000313" key="16">
    <source>
        <dbReference type="EnsemblMetazoa" id="ASTEI05809-PA"/>
    </source>
</evidence>
<name>A0A182YBH3_ANOST</name>
<feature type="compositionally biased region" description="Basic and acidic residues" evidence="15">
    <location>
        <begin position="335"/>
        <end position="350"/>
    </location>
</feature>
<feature type="compositionally biased region" description="Gly residues" evidence="15">
    <location>
        <begin position="1633"/>
        <end position="1642"/>
    </location>
</feature>
<keyword evidence="9" id="KW-0539">Nucleus</keyword>
<feature type="compositionally biased region" description="Basic and acidic residues" evidence="15">
    <location>
        <begin position="383"/>
        <end position="397"/>
    </location>
</feature>
<evidence type="ECO:0000256" key="10">
    <source>
        <dbReference type="ARBA" id="ARBA00057101"/>
    </source>
</evidence>
<keyword evidence="6" id="KW-0832">Ubl conjugation</keyword>
<feature type="region of interest" description="Disordered" evidence="15">
    <location>
        <begin position="1437"/>
        <end position="1457"/>
    </location>
</feature>
<organism evidence="16 17">
    <name type="scientific">Anopheles stephensi</name>
    <name type="common">Indo-Pakistan malaria mosquito</name>
    <dbReference type="NCBI Taxonomy" id="30069"/>
    <lineage>
        <taxon>Eukaryota</taxon>
        <taxon>Metazoa</taxon>
        <taxon>Ecdysozoa</taxon>
        <taxon>Arthropoda</taxon>
        <taxon>Hexapoda</taxon>
        <taxon>Insecta</taxon>
        <taxon>Pterygota</taxon>
        <taxon>Neoptera</taxon>
        <taxon>Endopterygota</taxon>
        <taxon>Diptera</taxon>
        <taxon>Nematocera</taxon>
        <taxon>Culicoidea</taxon>
        <taxon>Culicidae</taxon>
        <taxon>Anophelinae</taxon>
        <taxon>Anopheles</taxon>
    </lineage>
</organism>
<feature type="compositionally biased region" description="Low complexity" evidence="15">
    <location>
        <begin position="2021"/>
        <end position="2031"/>
    </location>
</feature>
<reference evidence="16" key="2">
    <citation type="submission" date="2020-05" db="UniProtKB">
        <authorList>
            <consortium name="EnsemblMetazoa"/>
        </authorList>
    </citation>
    <scope>IDENTIFICATION</scope>
    <source>
        <strain evidence="16">Indian</strain>
    </source>
</reference>
<evidence type="ECO:0000256" key="4">
    <source>
        <dbReference type="ARBA" id="ARBA00022553"/>
    </source>
</evidence>
<accession>A0A182YBH3</accession>
<keyword evidence="17" id="KW-1185">Reference proteome</keyword>
<dbReference type="PROSITE" id="PS51391">
    <property type="entry name" value="CID"/>
    <property type="match status" value="1"/>
</dbReference>
<dbReference type="VEuPathDB" id="VectorBase:ASTEI05809"/>
<feature type="coiled-coil region" evidence="14">
    <location>
        <begin position="167"/>
        <end position="206"/>
    </location>
</feature>
<proteinExistence type="predicted"/>
<dbReference type="Proteomes" id="UP000076408">
    <property type="component" value="Unassembled WGS sequence"/>
</dbReference>
<feature type="region of interest" description="Disordered" evidence="15">
    <location>
        <begin position="1483"/>
        <end position="1529"/>
    </location>
</feature>
<dbReference type="VEuPathDB" id="VectorBase:ASTE005958"/>
<feature type="compositionally biased region" description="Basic and acidic residues" evidence="15">
    <location>
        <begin position="2038"/>
        <end position="2062"/>
    </location>
</feature>
<keyword evidence="2" id="KW-0488">Methylation</keyword>
<evidence type="ECO:0000256" key="5">
    <source>
        <dbReference type="ARBA" id="ARBA00022664"/>
    </source>
</evidence>
<feature type="compositionally biased region" description="Low complexity" evidence="15">
    <location>
        <begin position="1947"/>
        <end position="1957"/>
    </location>
</feature>
<feature type="compositionally biased region" description="Acidic residues" evidence="15">
    <location>
        <begin position="1936"/>
        <end position="1946"/>
    </location>
</feature>
<feature type="compositionally biased region" description="Basic and acidic residues" evidence="15">
    <location>
        <begin position="469"/>
        <end position="483"/>
    </location>
</feature>
<dbReference type="PROSITE" id="PS50179">
    <property type="entry name" value="VHS"/>
    <property type="match status" value="1"/>
</dbReference>
<feature type="compositionally biased region" description="Basic and acidic residues" evidence="15">
    <location>
        <begin position="1505"/>
        <end position="1523"/>
    </location>
</feature>
<feature type="compositionally biased region" description="Acidic residues" evidence="15">
    <location>
        <begin position="1791"/>
        <end position="1804"/>
    </location>
</feature>
<feature type="region of interest" description="Disordered" evidence="15">
    <location>
        <begin position="748"/>
        <end position="780"/>
    </location>
</feature>
<feature type="compositionally biased region" description="Basic and acidic residues" evidence="15">
    <location>
        <begin position="507"/>
        <end position="516"/>
    </location>
</feature>
<evidence type="ECO:0000256" key="12">
    <source>
        <dbReference type="ARBA" id="ARBA00068814"/>
    </source>
</evidence>
<comment type="subunit">
    <text evidence="11">Associates with the phosphorylated CTD domain of POLR2A /RNA polymerase II.</text>
</comment>
<dbReference type="SUPFAM" id="SSF48464">
    <property type="entry name" value="ENTH/VHS domain"/>
    <property type="match status" value="1"/>
</dbReference>
<evidence type="ECO:0000256" key="13">
    <source>
        <dbReference type="ARBA" id="ARBA00083113"/>
    </source>
</evidence>
<dbReference type="CDD" id="cd16982">
    <property type="entry name" value="CID_Pcf11"/>
    <property type="match status" value="1"/>
</dbReference>
<keyword evidence="5" id="KW-0507">mRNA processing</keyword>
<evidence type="ECO:0000256" key="9">
    <source>
        <dbReference type="ARBA" id="ARBA00023242"/>
    </source>
</evidence>
<dbReference type="GO" id="GO:0035091">
    <property type="term" value="F:phosphatidylinositol binding"/>
    <property type="evidence" value="ECO:0007669"/>
    <property type="project" value="InterPro"/>
</dbReference>
<dbReference type="FunFam" id="1.25.40.90:FF:000015">
    <property type="entry name" value="Pre-mRNA cleavage complex 2 protein Pcf11"/>
    <property type="match status" value="1"/>
</dbReference>
<dbReference type="PANTHER" id="PTHR15921">
    <property type="entry name" value="PRE-MRNA CLEAVAGE COMPLEX II"/>
    <property type="match status" value="1"/>
</dbReference>
<feature type="compositionally biased region" description="Acidic residues" evidence="15">
    <location>
        <begin position="1773"/>
        <end position="1782"/>
    </location>
</feature>
<feature type="compositionally biased region" description="Acidic residues" evidence="15">
    <location>
        <begin position="1814"/>
        <end position="1826"/>
    </location>
</feature>
<dbReference type="EnsemblMetazoa" id="ASTEI05809-RA">
    <property type="protein sequence ID" value="ASTEI05809-PA"/>
    <property type="gene ID" value="ASTEI05809"/>
</dbReference>
<comment type="function">
    <text evidence="10">Component of pre-mRNA cleavage complex II, which promotes transcription termination by RNA polymerase II.</text>
</comment>
<feature type="compositionally biased region" description="Polar residues" evidence="15">
    <location>
        <begin position="1999"/>
        <end position="2008"/>
    </location>
</feature>
<feature type="region of interest" description="Disordered" evidence="15">
    <location>
        <begin position="324"/>
        <end position="528"/>
    </location>
</feature>
<keyword evidence="8 14" id="KW-0175">Coiled coil</keyword>
<dbReference type="SMART" id="SM00582">
    <property type="entry name" value="RPR"/>
    <property type="match status" value="1"/>
</dbReference>
<sequence>MEQTPAAESRAKQIEKEYLSSLADLNVNSKPLINMLTILAEENLEYAQIIVNAVEKHLTKVAPDVKLPILYLVDSIVKNVGKQYQTLFSQVIVNMFCGVFQTVNEKIREKMFSLRQTWNEVFQQSKLYTLDVKINSIDPGWPITAQLKPKAASIHLNPMFLKGNEPTLAMQQKLRDKQRELLQLQARKLELELLTTKKRILEQEKQLSIQTESVAKEPSVELIKSSDGIAGAPAMHPAAGASGGGSIAGIVPPPKSRIAPVPQGMINMVKTRDPRLAKQQATAAQHGGPSSMAAGGVNNHSGLVGPLSIPPPVFAGGLMDSANHGFSGTKQSSLHAKERDVGGKPRDGARSDSLLEEGAVRGKKLASSSVTSNSSSSAHKSRREHDAKSRKDRKEQHASSSSSSSSRSSAKGGKSSTRSSSSTEKRKQRTHSASDGSPHGGGRKSPHTTTTSPGKKKSSSEKSSSSHHSQSDHSPKGKSRSVESRSASEATVAGTSGGKSSQQARIHHLDSKKTGEHPAPAAASAVGSASDLDLRFGAGPQKRIKIDELESGPDIRPSAEDTDDATIAAMMLAGQKASEVQSKSDLHHIILLFSTPSGIGVSMILGKRYRLSLCVDNSATDDEEALSAMIAKDIDLRAIPLQLITPKHPSTEPDLSANVGSKVDRASLKDSPSNRSDEMEEDADGYANGKKRTSTTNYEEPNAKKSKAEMLDALFGNEDVDLRQLPIGGTLLLSGDGRELDFAKMDNNAADQPRSPLSERTNSIHGAKLGGDVRLEKSQEKDRLGRPLLYNKLPGMYRRKGRTWNVEHLLELAIPPDDPIERRRSINSLAKPGDIDHRFQQQQQPHHTLVGHDLTEDDDNSMDSMNTNIKTIIAQAQEQMDKGEITPEQYNILMKQVIQLNETQKIRQAQRIESVKRQEPTIIGIDDTSLSGDNDVIVTGVSGPMVGAGASGMRMNDPKDSVGGVVNDFRGKIHPIDGKPPLGKPFDVVAPFAGIGIPPTSVPPPDIRAQRDPRRVRESKWNRVEPVPPGPAWANRPGAVGPIVGGSMAVPPMAGGGIRPGMVVPSPWEQAPFQVMTDGMPRFPTPPGPLPLGVLVGGAGVPANGMSMMNPALSKMNDSVRTINIDGIQREIRFYEEIAVIFINWDEPKEIGFQKGARMVVVDDRETFELGFNEPYKSVSIENKVYQMRLGAPTRELYIDDSWYECYFGDKPSTIVLDGKPRVFKIAGPAPQVKIGDCRKDLVAGKINMIVDAKYMIPVFLDCKPQMFEVYGVMHRLQFADFLLTVLIDEQPFPVDYGGLPMLVRSRERDYYIRFTALPNGVVPGRVYIRDMIRTPMYRDLRTPPKDPGALSPPIPLNPPFGPPTTVPPALATSGPPGMGFGPMNNLPPGMGPHHPGVAPPNSTSTGLDYLTNLMPSMAMQTGAAGKNGPGYRIEADDKAAAAKQHQSASSSASGGLPLLANINVEELYKKIVAAGIITKLGGGSSSSPTPPHSAGDGGGAPAADSKDSKDPANKSKEKDKAPIPEIDPVLLNKPDTLKKRQTAVVHQLFSGMQCSSCGVRFPPEQTMKYSQHLDWHFRQNRRDRDSARKAHSRKWYYDVSDWIQYEEIEDLEEREKNWFETQQTDQGDLKKGGVGGGGGIGSSALDGDEFATNDDSPQPSCPAGSDEDDRQCHMCHDTFEHFYNEETEEWHLKNAIRVEGSTYHPLCYEDYKASLTMSESTLGNGTLGASLDESQKTEGGEMDTSEAGASDVAGKGDECEGTSSSSTKGIAMEDDDDDDDVIVLPAVEPVVEEILDDDGDEQPSGERGGGDSGDADGGAEGDEESSGAAANIKSPRQPEFQERQIDEDLFIQEPNIEVTDLDEIEDKPDDGASGEAGTADGESQLSSLLRVKIKQEPKEEDDADEEDALFEDVGTIESSLVEVENPSPATNTNAADEELYDDVIPDESIPSPSESSNQMGVAGQPKATIDGNVELQDATQSAVVVPNKIKINITKTKQSNSGHTNHGATAPNDGEPTSDGNNGVNVNNFNEDTQDDQQEHGANAREDDGAGSWEERHEKNGSEQSNNKESSAVTTTTTTTAADDAAVVAFEETTDVAYELKESLKEIELNRQPRVTSGLEASGLCSIM</sequence>
<dbReference type="GO" id="GO:0005737">
    <property type="term" value="C:cytoplasm"/>
    <property type="evidence" value="ECO:0007669"/>
    <property type="project" value="TreeGrafter"/>
</dbReference>
<protein>
    <recommendedName>
        <fullName evidence="12">Pre-mRNA cleavage complex 2 protein Pcf11</fullName>
    </recommendedName>
    <alternativeName>
        <fullName evidence="13">Pre-mRNA cleavage complex II protein Pcf11</fullName>
    </alternativeName>
</protein>
<dbReference type="InterPro" id="IPR057242">
    <property type="entry name" value="PCFS4-like"/>
</dbReference>
<dbReference type="Gene3D" id="1.25.40.90">
    <property type="match status" value="1"/>
</dbReference>
<feature type="region of interest" description="Disordered" evidence="15">
    <location>
        <begin position="645"/>
        <end position="703"/>
    </location>
</feature>
<dbReference type="GO" id="GO:0000993">
    <property type="term" value="F:RNA polymerase II complex binding"/>
    <property type="evidence" value="ECO:0007669"/>
    <property type="project" value="InterPro"/>
</dbReference>
<dbReference type="Pfam" id="PF23228">
    <property type="entry name" value="zf_PCFS4"/>
    <property type="match status" value="1"/>
</dbReference>
<feature type="compositionally biased region" description="Acidic residues" evidence="15">
    <location>
        <begin position="1899"/>
        <end position="1911"/>
    </location>
</feature>
<dbReference type="InterPro" id="IPR008942">
    <property type="entry name" value="ENTH_VHS"/>
</dbReference>
<dbReference type="GO" id="GO:0043130">
    <property type="term" value="F:ubiquitin binding"/>
    <property type="evidence" value="ECO:0007669"/>
    <property type="project" value="InterPro"/>
</dbReference>
<feature type="region of interest" description="Disordered" evidence="15">
    <location>
        <begin position="997"/>
        <end position="1033"/>
    </location>
</feature>